<evidence type="ECO:0000313" key="3">
    <source>
        <dbReference type="EMBL" id="CAL0325824.1"/>
    </source>
</evidence>
<dbReference type="PANTHER" id="PTHR13090">
    <property type="entry name" value="ARGININE-HYDROXYLASE NDUFAF5, MITOCHONDRIAL"/>
    <property type="match status" value="1"/>
</dbReference>
<accession>A0AAV1XY05</accession>
<evidence type="ECO:0000256" key="2">
    <source>
        <dbReference type="ARBA" id="ARBA00022679"/>
    </source>
</evidence>
<sequence>MSDIKILSSCSPISLSLFSAALELIEHLRAMGETNALFQMNTVLKRDTALATAAIYDSLFAEEDGTVPATFQFIENVTTGKTTLTSLKACIQRGLHKDKIHQPLNIFQFQYHA</sequence>
<keyword evidence="1" id="KW-0489">Methyltransferase</keyword>
<dbReference type="PANTHER" id="PTHR13090:SF1">
    <property type="entry name" value="ARGININE-HYDROXYLASE NDUFAF5, MITOCHONDRIAL"/>
    <property type="match status" value="1"/>
</dbReference>
<proteinExistence type="predicted"/>
<dbReference type="Proteomes" id="UP001497480">
    <property type="component" value="Unassembled WGS sequence"/>
</dbReference>
<reference evidence="3 4" key="1">
    <citation type="submission" date="2024-03" db="EMBL/GenBank/DDBJ databases">
        <authorList>
            <person name="Martinez-Hernandez J."/>
        </authorList>
    </citation>
    <scope>NUCLEOTIDE SEQUENCE [LARGE SCALE GENOMIC DNA]</scope>
</reference>
<evidence type="ECO:0000256" key="1">
    <source>
        <dbReference type="ARBA" id="ARBA00022603"/>
    </source>
</evidence>
<protein>
    <submittedName>
        <fullName evidence="3">Uncharacterized protein</fullName>
    </submittedName>
</protein>
<organism evidence="3 4">
    <name type="scientific">Lupinus luteus</name>
    <name type="common">European yellow lupine</name>
    <dbReference type="NCBI Taxonomy" id="3873"/>
    <lineage>
        <taxon>Eukaryota</taxon>
        <taxon>Viridiplantae</taxon>
        <taxon>Streptophyta</taxon>
        <taxon>Embryophyta</taxon>
        <taxon>Tracheophyta</taxon>
        <taxon>Spermatophyta</taxon>
        <taxon>Magnoliopsida</taxon>
        <taxon>eudicotyledons</taxon>
        <taxon>Gunneridae</taxon>
        <taxon>Pentapetalae</taxon>
        <taxon>rosids</taxon>
        <taxon>fabids</taxon>
        <taxon>Fabales</taxon>
        <taxon>Fabaceae</taxon>
        <taxon>Papilionoideae</taxon>
        <taxon>50 kb inversion clade</taxon>
        <taxon>genistoids sensu lato</taxon>
        <taxon>core genistoids</taxon>
        <taxon>Genisteae</taxon>
        <taxon>Lupinus</taxon>
    </lineage>
</organism>
<dbReference type="GO" id="GO:0008168">
    <property type="term" value="F:methyltransferase activity"/>
    <property type="evidence" value="ECO:0007669"/>
    <property type="project" value="UniProtKB-KW"/>
</dbReference>
<name>A0AAV1XY05_LUPLU</name>
<dbReference type="InterPro" id="IPR050602">
    <property type="entry name" value="Malonyl-ACP_OMT"/>
</dbReference>
<dbReference type="EMBL" id="CAXHTB010000018">
    <property type="protein sequence ID" value="CAL0325824.1"/>
    <property type="molecule type" value="Genomic_DNA"/>
</dbReference>
<keyword evidence="2" id="KW-0808">Transferase</keyword>
<dbReference type="GO" id="GO:0032981">
    <property type="term" value="P:mitochondrial respiratory chain complex I assembly"/>
    <property type="evidence" value="ECO:0007669"/>
    <property type="project" value="TreeGrafter"/>
</dbReference>
<comment type="caution">
    <text evidence="3">The sequence shown here is derived from an EMBL/GenBank/DDBJ whole genome shotgun (WGS) entry which is preliminary data.</text>
</comment>
<gene>
    <name evidence="3" type="ORF">LLUT_LOCUS26884</name>
</gene>
<dbReference type="AlphaFoldDB" id="A0AAV1XY05"/>
<dbReference type="GO" id="GO:0005739">
    <property type="term" value="C:mitochondrion"/>
    <property type="evidence" value="ECO:0007669"/>
    <property type="project" value="TreeGrafter"/>
</dbReference>
<evidence type="ECO:0000313" key="4">
    <source>
        <dbReference type="Proteomes" id="UP001497480"/>
    </source>
</evidence>
<dbReference type="GO" id="GO:0032259">
    <property type="term" value="P:methylation"/>
    <property type="evidence" value="ECO:0007669"/>
    <property type="project" value="UniProtKB-KW"/>
</dbReference>
<keyword evidence="4" id="KW-1185">Reference proteome</keyword>